<dbReference type="Proteomes" id="UP001153076">
    <property type="component" value="Unassembled WGS sequence"/>
</dbReference>
<evidence type="ECO:0000313" key="2">
    <source>
        <dbReference type="Proteomes" id="UP001153076"/>
    </source>
</evidence>
<organism evidence="1 2">
    <name type="scientific">Carnegiea gigantea</name>
    <dbReference type="NCBI Taxonomy" id="171969"/>
    <lineage>
        <taxon>Eukaryota</taxon>
        <taxon>Viridiplantae</taxon>
        <taxon>Streptophyta</taxon>
        <taxon>Embryophyta</taxon>
        <taxon>Tracheophyta</taxon>
        <taxon>Spermatophyta</taxon>
        <taxon>Magnoliopsida</taxon>
        <taxon>eudicotyledons</taxon>
        <taxon>Gunneridae</taxon>
        <taxon>Pentapetalae</taxon>
        <taxon>Caryophyllales</taxon>
        <taxon>Cactineae</taxon>
        <taxon>Cactaceae</taxon>
        <taxon>Cactoideae</taxon>
        <taxon>Echinocereeae</taxon>
        <taxon>Carnegiea</taxon>
    </lineage>
</organism>
<dbReference type="AlphaFoldDB" id="A0A9Q1QL46"/>
<proteinExistence type="predicted"/>
<evidence type="ECO:0000313" key="1">
    <source>
        <dbReference type="EMBL" id="KAJ8445591.1"/>
    </source>
</evidence>
<protein>
    <submittedName>
        <fullName evidence="1">Uncharacterized protein</fullName>
    </submittedName>
</protein>
<name>A0A9Q1QL46_9CARY</name>
<accession>A0A9Q1QL46</accession>
<gene>
    <name evidence="1" type="ORF">Cgig2_018532</name>
</gene>
<keyword evidence="2" id="KW-1185">Reference proteome</keyword>
<sequence>MLRNDTRGYLRKMRIQIGCLKMRMNTQAKPSKMQGRSLRHYSEFECRIRKGHKRRVQGEGNLNTTPYSLNRGACPSASESPLSVAEGYTASPPGEETWASWSLSSIDNSHASMTSHLRSNIRLSSVFLLMSLSFAAGSKFGRRLDVSLIDQQRLSLTYSASCVVSRKEGKAVVLPLNGPLANTGFVGRSTGREAYARRSLQPLSPRYPSTRPQSNFRMAHITQSMVSLCKRLNSVASAIIMAKKIIYTISGVLES</sequence>
<reference evidence="1" key="1">
    <citation type="submission" date="2022-04" db="EMBL/GenBank/DDBJ databases">
        <title>Carnegiea gigantea Genome sequencing and assembly v2.</title>
        <authorList>
            <person name="Copetti D."/>
            <person name="Sanderson M.J."/>
            <person name="Burquez A."/>
            <person name="Wojciechowski M.F."/>
        </authorList>
    </citation>
    <scope>NUCLEOTIDE SEQUENCE</scope>
    <source>
        <strain evidence="1">SGP5-SGP5p</strain>
        <tissue evidence="1">Aerial part</tissue>
    </source>
</reference>
<comment type="caution">
    <text evidence="1">The sequence shown here is derived from an EMBL/GenBank/DDBJ whole genome shotgun (WGS) entry which is preliminary data.</text>
</comment>
<dbReference type="EMBL" id="JAKOGI010000075">
    <property type="protein sequence ID" value="KAJ8445591.1"/>
    <property type="molecule type" value="Genomic_DNA"/>
</dbReference>